<feature type="region of interest" description="Disordered" evidence="1">
    <location>
        <begin position="548"/>
        <end position="580"/>
    </location>
</feature>
<protein>
    <recommendedName>
        <fullName evidence="5">SHSP domain-containing protein</fullName>
    </recommendedName>
</protein>
<feature type="compositionally biased region" description="Basic and acidic residues" evidence="1">
    <location>
        <begin position="1276"/>
        <end position="1296"/>
    </location>
</feature>
<evidence type="ECO:0000313" key="3">
    <source>
        <dbReference type="EMBL" id="CAI8593865.1"/>
    </source>
</evidence>
<evidence type="ECO:0008006" key="5">
    <source>
        <dbReference type="Google" id="ProtNLM"/>
    </source>
</evidence>
<dbReference type="InterPro" id="IPR008978">
    <property type="entry name" value="HSP20-like_chaperone"/>
</dbReference>
<feature type="compositionally biased region" description="Basic and acidic residues" evidence="1">
    <location>
        <begin position="947"/>
        <end position="973"/>
    </location>
</feature>
<keyword evidence="2" id="KW-0812">Transmembrane</keyword>
<feature type="region of interest" description="Disordered" evidence="1">
    <location>
        <begin position="823"/>
        <end position="850"/>
    </location>
</feature>
<keyword evidence="2" id="KW-0472">Membrane</keyword>
<sequence length="1462" mass="169482">MELELGLKITKTKDDIDSISEYQFMKDAGPVFHSRETNTMFILSANLKGYKRNNIDIMISKDGSKISINGKKPIQEMVMMGWVMQRKVVDVKGFNKVFKIPHGVNLDKIKANYNEEEWVMNIVMPKLVKGICGLKIEEFKEQYFDKGKSHLEKSEIDHVSSSVGETSQKGFKDSEFQHMEGSENIIEKMLDDDINKKFNKEIIEKEVEKSKLRIEDGNGEIRNGIDGVIKDIREKDIKEKEMSNLRVKDSKVKDIEERDGKKTYEALKTLEDMEKTVNETNKDINEKTIEKEVEDFKLRIEKGCKEEYEETKKSERDQGVGEFISNKFQDMSKDKEFENQKMDSRSASKKHDDVSRDKIGGTIIGEKEESNLRSEDSKVKDIGKGNSHNIVVTSQRVFEESMIQQSGESKQKESKEHFEESEKENSLEPFEAMKECVLKKLGGKEGLDDEIVLIKKEFPKHLPRSASKERVELNVDKMQETKNVKEEMVNKEVEYFTDKGEGERFERKHVEEKKDNNTRETMQEEYKERTKEIHQEVEDTIEYGLVKLKGEGSTKNNGEPNKPFERESVNKGTFDERKAHKCREIEQIEDVNEKGANIEKSMKKGNNDKYKKVRDEENEGFKTNKTKMKDEIFLQEETNKGISKASNAAKEVFSHNTVDSGQRAFEEALIQQSGESKQNEIGGSNCDSKERLKEVLKESSMKQNVVDHIHSKIGCTNQNEFREPRIPQKEKTKSIEVKKNEGMDFEKTPFEVNEDVQKAILGDAIQKEEFPKNLPKSSVNESEGLNVQKIQESKNVKEEVKGKEIEYFEEKGEGERFKRMHVKTKKGNTREIMHGEIENNENEIKETGQQHVKENTTKEMDEVSKNVTGELKQKVAEIDESKGFNVAKEEEQKKVTKKALVERESLMEKVEGKQSKERTKAKIVQDKDDKIEFGLVKLKEERPAKIHVDGRSFQEKEESKDVNEKGEKTESFGKKVNSKIQNEEDEDFKKGVTKEKGEFHLSDGVSERRSQDSKDVKEYFQMKMLDSQIDTREELKDGNIEKIKGLKENEKVVSFVKKVKLQEEEIKERTKAIVQDEEDKIEYGIVKFRGEESTNRTHKFQEKEEIEDFNEKGEKSKEIVNQMNKKIHNEEDKGFQKNTIKERDEYFLQEVISKGRSKATKAANDPIDELIEKENIGIGIVDGRKTQNFQVMNQTQDANSEKTMKKMNGNKEVSEKVEQVEANEGLRNDIKEQNFGESMTKEELQEFEMERIRNYEREFQSVVSIGFKEFDYKNAKDKKPKTKFESKERYDSKDESMNQESFSPKKPKQVGENCTRNKLCTTEVETMDDQLINFQQSKDEITRKSECVIQEKVAKSEEEKKPKMKEITSQFDLASGSKMVAEDEQCINNEQETKLGIQEIEEEKDYKQVYEEQRESKDETYGGKKNNAKISKKLLVPLVIAGSALLASIVFIFVRHKRSTKM</sequence>
<gene>
    <name evidence="3" type="ORF">VFH_I112640</name>
</gene>
<feature type="region of interest" description="Disordered" evidence="1">
    <location>
        <begin position="947"/>
        <end position="992"/>
    </location>
</feature>
<feature type="compositionally biased region" description="Basic and acidic residues" evidence="1">
    <location>
        <begin position="307"/>
        <end position="319"/>
    </location>
</feature>
<dbReference type="EMBL" id="OX451735">
    <property type="protein sequence ID" value="CAI8593865.1"/>
    <property type="molecule type" value="Genomic_DNA"/>
</dbReference>
<dbReference type="SUPFAM" id="SSF49764">
    <property type="entry name" value="HSP20-like chaperones"/>
    <property type="match status" value="1"/>
</dbReference>
<feature type="transmembrane region" description="Helical" evidence="2">
    <location>
        <begin position="1434"/>
        <end position="1454"/>
    </location>
</feature>
<name>A0AAV0ZBU8_VICFA</name>
<accession>A0AAV0ZBU8</accession>
<feature type="compositionally biased region" description="Basic and acidic residues" evidence="1">
    <location>
        <begin position="828"/>
        <end position="850"/>
    </location>
</feature>
<dbReference type="Proteomes" id="UP001157006">
    <property type="component" value="Chromosome 1S"/>
</dbReference>
<feature type="region of interest" description="Disordered" evidence="1">
    <location>
        <begin position="1276"/>
        <end position="1312"/>
    </location>
</feature>
<reference evidence="3 4" key="1">
    <citation type="submission" date="2023-01" db="EMBL/GenBank/DDBJ databases">
        <authorList>
            <person name="Kreplak J."/>
        </authorList>
    </citation>
    <scope>NUCLEOTIDE SEQUENCE [LARGE SCALE GENOMIC DNA]</scope>
</reference>
<keyword evidence="4" id="KW-1185">Reference proteome</keyword>
<evidence type="ECO:0000313" key="4">
    <source>
        <dbReference type="Proteomes" id="UP001157006"/>
    </source>
</evidence>
<feature type="compositionally biased region" description="Basic and acidic residues" evidence="1">
    <location>
        <begin position="330"/>
        <end position="383"/>
    </location>
</feature>
<feature type="compositionally biased region" description="Basic and acidic residues" evidence="1">
    <location>
        <begin position="562"/>
        <end position="580"/>
    </location>
</feature>
<feature type="region of interest" description="Disordered" evidence="1">
    <location>
        <begin position="596"/>
        <end position="623"/>
    </location>
</feature>
<evidence type="ECO:0000256" key="1">
    <source>
        <dbReference type="SAM" id="MobiDB-lite"/>
    </source>
</evidence>
<dbReference type="Gene3D" id="2.60.40.790">
    <property type="match status" value="1"/>
</dbReference>
<dbReference type="CDD" id="cd06464">
    <property type="entry name" value="ACD_sHsps-like"/>
    <property type="match status" value="1"/>
</dbReference>
<keyword evidence="2" id="KW-1133">Transmembrane helix</keyword>
<feature type="region of interest" description="Disordered" evidence="1">
    <location>
        <begin position="307"/>
        <end position="427"/>
    </location>
</feature>
<feature type="compositionally biased region" description="Basic and acidic residues" evidence="1">
    <location>
        <begin position="409"/>
        <end position="427"/>
    </location>
</feature>
<organism evidence="3 4">
    <name type="scientific">Vicia faba</name>
    <name type="common">Broad bean</name>
    <name type="synonym">Faba vulgaris</name>
    <dbReference type="NCBI Taxonomy" id="3906"/>
    <lineage>
        <taxon>Eukaryota</taxon>
        <taxon>Viridiplantae</taxon>
        <taxon>Streptophyta</taxon>
        <taxon>Embryophyta</taxon>
        <taxon>Tracheophyta</taxon>
        <taxon>Spermatophyta</taxon>
        <taxon>Magnoliopsida</taxon>
        <taxon>eudicotyledons</taxon>
        <taxon>Gunneridae</taxon>
        <taxon>Pentapetalae</taxon>
        <taxon>rosids</taxon>
        <taxon>fabids</taxon>
        <taxon>Fabales</taxon>
        <taxon>Fabaceae</taxon>
        <taxon>Papilionoideae</taxon>
        <taxon>50 kb inversion clade</taxon>
        <taxon>NPAAA clade</taxon>
        <taxon>Hologalegina</taxon>
        <taxon>IRL clade</taxon>
        <taxon>Fabeae</taxon>
        <taxon>Vicia</taxon>
    </lineage>
</organism>
<evidence type="ECO:0000256" key="2">
    <source>
        <dbReference type="SAM" id="Phobius"/>
    </source>
</evidence>
<proteinExistence type="predicted"/>
<feature type="compositionally biased region" description="Polar residues" evidence="1">
    <location>
        <begin position="386"/>
        <end position="407"/>
    </location>
</feature>
<feature type="region of interest" description="Disordered" evidence="1">
    <location>
        <begin position="506"/>
        <end position="531"/>
    </location>
</feature>